<dbReference type="PANTHER" id="PTHR42753:SF2">
    <property type="entry name" value="PROLINE--TRNA LIGASE"/>
    <property type="match status" value="1"/>
</dbReference>
<keyword evidence="13" id="KW-1185">Reference proteome</keyword>
<dbReference type="InterPro" id="IPR007214">
    <property type="entry name" value="YbaK/aa-tRNA-synth-assoc-dom"/>
</dbReference>
<dbReference type="SUPFAM" id="SSF55681">
    <property type="entry name" value="Class II aaRS and biotin synthetases"/>
    <property type="match status" value="1"/>
</dbReference>
<dbReference type="InterPro" id="IPR004500">
    <property type="entry name" value="Pro-tRNA-synth_IIa_bac-type"/>
</dbReference>
<evidence type="ECO:0000256" key="2">
    <source>
        <dbReference type="ARBA" id="ARBA00011738"/>
    </source>
</evidence>
<dbReference type="RefSeq" id="WP_376983198.1">
    <property type="nucleotide sequence ID" value="NZ_JBHLSV010000044.1"/>
</dbReference>
<dbReference type="InterPro" id="IPR045864">
    <property type="entry name" value="aa-tRNA-synth_II/BPL/LPL"/>
</dbReference>
<comment type="similarity">
    <text evidence="10">Belongs to the class-II aminoacyl-tRNA synthetase family. ProS type 1 subfamily.</text>
</comment>
<evidence type="ECO:0000256" key="9">
    <source>
        <dbReference type="ARBA" id="ARBA00047671"/>
    </source>
</evidence>
<evidence type="ECO:0000313" key="13">
    <source>
        <dbReference type="Proteomes" id="UP001589793"/>
    </source>
</evidence>
<evidence type="ECO:0000256" key="3">
    <source>
        <dbReference type="ARBA" id="ARBA00022490"/>
    </source>
</evidence>
<comment type="caution">
    <text evidence="12">The sequence shown here is derived from an EMBL/GenBank/DDBJ whole genome shotgun (WGS) entry which is preliminary data.</text>
</comment>
<dbReference type="Gene3D" id="3.40.50.800">
    <property type="entry name" value="Anticodon-binding domain"/>
    <property type="match status" value="1"/>
</dbReference>
<feature type="domain" description="Aminoacyl-transfer RNA synthetases class-II family profile" evidence="11">
    <location>
        <begin position="34"/>
        <end position="491"/>
    </location>
</feature>
<keyword evidence="3 10" id="KW-0963">Cytoplasm</keyword>
<evidence type="ECO:0000256" key="6">
    <source>
        <dbReference type="ARBA" id="ARBA00022840"/>
    </source>
</evidence>
<dbReference type="EMBL" id="JBHLSV010000044">
    <property type="protein sequence ID" value="MFC0676150.1"/>
    <property type="molecule type" value="Genomic_DNA"/>
</dbReference>
<dbReference type="InterPro" id="IPR002316">
    <property type="entry name" value="Pro-tRNA-ligase_IIa"/>
</dbReference>
<dbReference type="EC" id="6.1.1.15" evidence="10"/>
<evidence type="ECO:0000256" key="7">
    <source>
        <dbReference type="ARBA" id="ARBA00022917"/>
    </source>
</evidence>
<dbReference type="Pfam" id="PF04073">
    <property type="entry name" value="tRNA_edit"/>
    <property type="match status" value="1"/>
</dbReference>
<dbReference type="Gene3D" id="3.30.930.10">
    <property type="entry name" value="Bira Bifunctional Protein, Domain 2"/>
    <property type="match status" value="2"/>
</dbReference>
<accession>A0ABV6RGN8</accession>
<evidence type="ECO:0000256" key="10">
    <source>
        <dbReference type="HAMAP-Rule" id="MF_01569"/>
    </source>
</evidence>
<comment type="domain">
    <text evidence="10">Consists of three domains: the N-terminal catalytic domain, the editing domain and the C-terminal anticodon-binding domain.</text>
</comment>
<dbReference type="SUPFAM" id="SSF55826">
    <property type="entry name" value="YbaK/ProRS associated domain"/>
    <property type="match status" value="1"/>
</dbReference>
<dbReference type="NCBIfam" id="TIGR00409">
    <property type="entry name" value="proS_fam_II"/>
    <property type="match status" value="1"/>
</dbReference>
<keyword evidence="6 10" id="KW-0067">ATP-binding</keyword>
<organism evidence="12 13">
    <name type="scientific">Brachybacterium hainanense</name>
    <dbReference type="NCBI Taxonomy" id="1541174"/>
    <lineage>
        <taxon>Bacteria</taxon>
        <taxon>Bacillati</taxon>
        <taxon>Actinomycetota</taxon>
        <taxon>Actinomycetes</taxon>
        <taxon>Micrococcales</taxon>
        <taxon>Dermabacteraceae</taxon>
        <taxon>Brachybacterium</taxon>
    </lineage>
</organism>
<dbReference type="PRINTS" id="PR01046">
    <property type="entry name" value="TRNASYNTHPRO"/>
</dbReference>
<dbReference type="InterPro" id="IPR036754">
    <property type="entry name" value="YbaK/aa-tRNA-synt-asso_dom_sf"/>
</dbReference>
<dbReference type="Gene3D" id="3.90.960.10">
    <property type="entry name" value="YbaK/aminoacyl-tRNA synthetase-associated domain"/>
    <property type="match status" value="1"/>
</dbReference>
<evidence type="ECO:0000256" key="8">
    <source>
        <dbReference type="ARBA" id="ARBA00023146"/>
    </source>
</evidence>
<dbReference type="PROSITE" id="PS50862">
    <property type="entry name" value="AA_TRNA_LIGASE_II"/>
    <property type="match status" value="1"/>
</dbReference>
<evidence type="ECO:0000256" key="4">
    <source>
        <dbReference type="ARBA" id="ARBA00022598"/>
    </source>
</evidence>
<dbReference type="Pfam" id="PF03129">
    <property type="entry name" value="HGTP_anticodon"/>
    <property type="match status" value="1"/>
</dbReference>
<dbReference type="InterPro" id="IPR050062">
    <property type="entry name" value="Pro-tRNA_synthetase"/>
</dbReference>
<dbReference type="InterPro" id="IPR006195">
    <property type="entry name" value="aa-tRNA-synth_II"/>
</dbReference>
<dbReference type="HAMAP" id="MF_01569">
    <property type="entry name" value="Pro_tRNA_synth_type1"/>
    <property type="match status" value="1"/>
</dbReference>
<keyword evidence="8 10" id="KW-0030">Aminoacyl-tRNA synthetase</keyword>
<reference evidence="12 13" key="1">
    <citation type="submission" date="2024-09" db="EMBL/GenBank/DDBJ databases">
        <authorList>
            <person name="Sun Q."/>
            <person name="Mori K."/>
        </authorList>
    </citation>
    <scope>NUCLEOTIDE SEQUENCE [LARGE SCALE GENOMIC DNA]</scope>
    <source>
        <strain evidence="12 13">CICC 10874</strain>
    </source>
</reference>
<protein>
    <recommendedName>
        <fullName evidence="10">Proline--tRNA ligase</fullName>
        <ecNumber evidence="10">6.1.1.15</ecNumber>
    </recommendedName>
    <alternativeName>
        <fullName evidence="10">Prolyl-tRNA synthetase</fullName>
        <shortName evidence="10">ProRS</shortName>
    </alternativeName>
</protein>
<dbReference type="Proteomes" id="UP001589793">
    <property type="component" value="Unassembled WGS sequence"/>
</dbReference>
<comment type="subcellular location">
    <subcellularLocation>
        <location evidence="1 10">Cytoplasm</location>
    </subcellularLocation>
</comment>
<dbReference type="CDD" id="cd00861">
    <property type="entry name" value="ProRS_anticodon_short"/>
    <property type="match status" value="1"/>
</dbReference>
<dbReference type="NCBIfam" id="NF006625">
    <property type="entry name" value="PRK09194.1"/>
    <property type="match status" value="1"/>
</dbReference>
<name>A0ABV6RGN8_9MICO</name>
<evidence type="ECO:0000256" key="1">
    <source>
        <dbReference type="ARBA" id="ARBA00004496"/>
    </source>
</evidence>
<dbReference type="InterPro" id="IPR033730">
    <property type="entry name" value="ProRS_core_prok"/>
</dbReference>
<dbReference type="InterPro" id="IPR004154">
    <property type="entry name" value="Anticodon-bd"/>
</dbReference>
<comment type="subunit">
    <text evidence="2 10">Homodimer.</text>
</comment>
<dbReference type="GO" id="GO:0004827">
    <property type="term" value="F:proline-tRNA ligase activity"/>
    <property type="evidence" value="ECO:0007669"/>
    <property type="project" value="UniProtKB-EC"/>
</dbReference>
<keyword evidence="5 10" id="KW-0547">Nucleotide-binding</keyword>
<dbReference type="InterPro" id="IPR044140">
    <property type="entry name" value="ProRS_anticodon_short"/>
</dbReference>
<sequence length="594" mass="64621">MIRMSSSFIRTLREDPSDAEVASHKLLVRAGYIRRSAAGVYTWLPLGLKVMRKVEEIVREEMDAAGGHEVLFSALQPRAPYEASGRWEDYGPLLFRLKDRRGEDYLLAPTHEEMFALAVKDLFSSYKDLPITLYQIQSKYRDEARPRAGLLRVREFVMKDAYSFDVSDEGLDASYAAQREAYQRIFGRLGLETVICQADAGAMGGSRSEEFLHPTPVGEDTFVVSDGGYAANVEAVTTTPPPALSPEQIAALPAAHVEDTPGASTIAALTDFSNEVFPGQGPVAESGEWTRYEMLKHLVYQLTLPDGTTEPLVIAIPGDREVDEKRLEAAVSPATFAAFGPEDFAKHPVLKKGFIGPEGLGLESPSRIRYLVDPRVVPGSRWVAGAGQEDRHVYDLVFGRDFTADGTIEAAEVRDGDPAPDGSGPLRRTRGMEMGHIFQLGRKYAEALDLKVLDENGKQATVTMGSYGIGVTRAVAALAETHHDDKGLVWPRAVAPMDVHVLATGKDAAIFAEAERIASELEARGITVLYDDRPKVSPGVKFKDSELLGIPTSVVIGRGLAEGTVEVRDRASGEVDLVSPQDVLARVEAAVRGA</sequence>
<evidence type="ECO:0000259" key="11">
    <source>
        <dbReference type="PROSITE" id="PS50862"/>
    </source>
</evidence>
<keyword evidence="4 10" id="KW-0436">Ligase</keyword>
<dbReference type="InterPro" id="IPR002314">
    <property type="entry name" value="aa-tRNA-synt_IIb"/>
</dbReference>
<keyword evidence="7 10" id="KW-0648">Protein biosynthesis</keyword>
<evidence type="ECO:0000313" key="12">
    <source>
        <dbReference type="EMBL" id="MFC0676150.1"/>
    </source>
</evidence>
<evidence type="ECO:0000256" key="5">
    <source>
        <dbReference type="ARBA" id="ARBA00022741"/>
    </source>
</evidence>
<comment type="catalytic activity">
    <reaction evidence="9 10">
        <text>tRNA(Pro) + L-proline + ATP = L-prolyl-tRNA(Pro) + AMP + diphosphate</text>
        <dbReference type="Rhea" id="RHEA:14305"/>
        <dbReference type="Rhea" id="RHEA-COMP:9700"/>
        <dbReference type="Rhea" id="RHEA-COMP:9702"/>
        <dbReference type="ChEBI" id="CHEBI:30616"/>
        <dbReference type="ChEBI" id="CHEBI:33019"/>
        <dbReference type="ChEBI" id="CHEBI:60039"/>
        <dbReference type="ChEBI" id="CHEBI:78442"/>
        <dbReference type="ChEBI" id="CHEBI:78532"/>
        <dbReference type="ChEBI" id="CHEBI:456215"/>
        <dbReference type="EC" id="6.1.1.15"/>
    </reaction>
</comment>
<dbReference type="Pfam" id="PF00587">
    <property type="entry name" value="tRNA-synt_2b"/>
    <property type="match status" value="1"/>
</dbReference>
<dbReference type="InterPro" id="IPR036621">
    <property type="entry name" value="Anticodon-bd_dom_sf"/>
</dbReference>
<gene>
    <name evidence="10" type="primary">proS</name>
    <name evidence="12" type="ORF">ACFFF6_19555</name>
</gene>
<dbReference type="SUPFAM" id="SSF52954">
    <property type="entry name" value="Class II aaRS ABD-related"/>
    <property type="match status" value="1"/>
</dbReference>
<dbReference type="InterPro" id="IPR023717">
    <property type="entry name" value="Pro-tRNA-Synthase_IIa_type1"/>
</dbReference>
<dbReference type="CDD" id="cd00779">
    <property type="entry name" value="ProRS_core_prok"/>
    <property type="match status" value="1"/>
</dbReference>
<comment type="function">
    <text evidence="10">Catalyzes the attachment of proline to tRNA(Pro) in a two-step reaction: proline is first activated by ATP to form Pro-AMP and then transferred to the acceptor end of tRNA(Pro). As ProRS can inadvertently accommodate and process non-cognate amino acids such as alanine and cysteine, to avoid such errors it has two additional distinct editing activities against alanine. One activity is designated as 'pretransfer' editing and involves the tRNA(Pro)-independent hydrolysis of activated Ala-AMP. The other activity is designated 'posttransfer' editing and involves deacylation of mischarged Ala-tRNA(Pro). The misacylated Cys-tRNA(Pro) is not edited by ProRS.</text>
</comment>
<dbReference type="PANTHER" id="PTHR42753">
    <property type="entry name" value="MITOCHONDRIAL RIBOSOME PROTEIN L39/PROLYL-TRNA LIGASE FAMILY MEMBER"/>
    <property type="match status" value="1"/>
</dbReference>
<proteinExistence type="inferred from homology"/>